<keyword evidence="3" id="KW-1185">Reference proteome</keyword>
<dbReference type="InParanoid" id="Q553M3"/>
<dbReference type="HOGENOM" id="CLU_3243258_0_0_1"/>
<name>Q553M3_DICDI</name>
<dbReference type="AlphaFoldDB" id="Q553M3"/>
<proteinExistence type="predicted"/>
<dbReference type="Proteomes" id="UP000002195">
    <property type="component" value="Unassembled WGS sequence"/>
</dbReference>
<evidence type="ECO:0000313" key="3">
    <source>
        <dbReference type="Proteomes" id="UP000002195"/>
    </source>
</evidence>
<accession>Q553M3</accession>
<feature type="compositionally biased region" description="Low complexity" evidence="1">
    <location>
        <begin position="14"/>
        <end position="26"/>
    </location>
</feature>
<reference evidence="2 3" key="1">
    <citation type="journal article" date="2005" name="Nature">
        <title>The genome of the social amoeba Dictyostelium discoideum.</title>
        <authorList>
            <consortium name="The Dictyostelium discoideum Sequencing Consortium"/>
            <person name="Eichinger L."/>
            <person name="Pachebat J.A."/>
            <person name="Glockner G."/>
            <person name="Rajandream M.A."/>
            <person name="Sucgang R."/>
            <person name="Berriman M."/>
            <person name="Song J."/>
            <person name="Olsen R."/>
            <person name="Szafranski K."/>
            <person name="Xu Q."/>
            <person name="Tunggal B."/>
            <person name="Kummerfeld S."/>
            <person name="Madera M."/>
            <person name="Konfortov B.A."/>
            <person name="Rivero F."/>
            <person name="Bankier A.T."/>
            <person name="Lehmann R."/>
            <person name="Hamlin N."/>
            <person name="Davies R."/>
            <person name="Gaudet P."/>
            <person name="Fey P."/>
            <person name="Pilcher K."/>
            <person name="Chen G."/>
            <person name="Saunders D."/>
            <person name="Sodergren E."/>
            <person name="Davis P."/>
            <person name="Kerhornou A."/>
            <person name="Nie X."/>
            <person name="Hall N."/>
            <person name="Anjard C."/>
            <person name="Hemphill L."/>
            <person name="Bason N."/>
            <person name="Farbrother P."/>
            <person name="Desany B."/>
            <person name="Just E."/>
            <person name="Morio T."/>
            <person name="Rost R."/>
            <person name="Churcher C."/>
            <person name="Cooper J."/>
            <person name="Haydock S."/>
            <person name="van Driessche N."/>
            <person name="Cronin A."/>
            <person name="Goodhead I."/>
            <person name="Muzny D."/>
            <person name="Mourier T."/>
            <person name="Pain A."/>
            <person name="Lu M."/>
            <person name="Harper D."/>
            <person name="Lindsay R."/>
            <person name="Hauser H."/>
            <person name="James K."/>
            <person name="Quiles M."/>
            <person name="Madan Babu M."/>
            <person name="Saito T."/>
            <person name="Buchrieser C."/>
            <person name="Wardroper A."/>
            <person name="Felder M."/>
            <person name="Thangavelu M."/>
            <person name="Johnson D."/>
            <person name="Knights A."/>
            <person name="Loulseged H."/>
            <person name="Mungall K."/>
            <person name="Oliver K."/>
            <person name="Price C."/>
            <person name="Quail M.A."/>
            <person name="Urushihara H."/>
            <person name="Hernandez J."/>
            <person name="Rabbinowitsch E."/>
            <person name="Steffen D."/>
            <person name="Sanders M."/>
            <person name="Ma J."/>
            <person name="Kohara Y."/>
            <person name="Sharp S."/>
            <person name="Simmonds M."/>
            <person name="Spiegler S."/>
            <person name="Tivey A."/>
            <person name="Sugano S."/>
            <person name="White B."/>
            <person name="Walker D."/>
            <person name="Woodward J."/>
            <person name="Winckler T."/>
            <person name="Tanaka Y."/>
            <person name="Shaulsky G."/>
            <person name="Schleicher M."/>
            <person name="Weinstock G."/>
            <person name="Rosenthal A."/>
            <person name="Cox E.C."/>
            <person name="Chisholm R.L."/>
            <person name="Gibbs R."/>
            <person name="Loomis W.F."/>
            <person name="Platzer M."/>
            <person name="Kay R.R."/>
            <person name="Williams J."/>
            <person name="Dear P.H."/>
            <person name="Noegel A.A."/>
            <person name="Barrell B."/>
            <person name="Kuspa A."/>
        </authorList>
    </citation>
    <scope>NUCLEOTIDE SEQUENCE [LARGE SCALE GENOMIC DNA]</scope>
    <source>
        <strain evidence="2 3">AX4</strain>
    </source>
</reference>
<dbReference type="EMBL" id="AAFI02000013">
    <property type="protein sequence ID" value="EAL69615.1"/>
    <property type="molecule type" value="Genomic_DNA"/>
</dbReference>
<evidence type="ECO:0000256" key="1">
    <source>
        <dbReference type="SAM" id="MobiDB-lite"/>
    </source>
</evidence>
<protein>
    <submittedName>
        <fullName evidence="2">Uncharacterized protein</fullName>
    </submittedName>
</protein>
<gene>
    <name evidence="2" type="ORF">DDB_G0275729</name>
</gene>
<sequence length="43" mass="4901">MYGLKKKISSLFKPQQSHQPSSSPLSPVQQLFKINYSFNCVTL</sequence>
<dbReference type="GeneID" id="8620156"/>
<organism evidence="2 3">
    <name type="scientific">Dictyostelium discoideum</name>
    <name type="common">Social amoeba</name>
    <dbReference type="NCBI Taxonomy" id="44689"/>
    <lineage>
        <taxon>Eukaryota</taxon>
        <taxon>Amoebozoa</taxon>
        <taxon>Evosea</taxon>
        <taxon>Eumycetozoa</taxon>
        <taxon>Dictyostelia</taxon>
        <taxon>Dictyosteliales</taxon>
        <taxon>Dictyosteliaceae</taxon>
        <taxon>Dictyostelium</taxon>
    </lineage>
</organism>
<dbReference type="KEGG" id="ddi:DDB_G0275729"/>
<dbReference type="PaxDb" id="44689-DDB0202462"/>
<feature type="region of interest" description="Disordered" evidence="1">
    <location>
        <begin position="1"/>
        <end position="26"/>
    </location>
</feature>
<evidence type="ECO:0000313" key="2">
    <source>
        <dbReference type="EMBL" id="EAL69615.1"/>
    </source>
</evidence>
<dbReference type="SMR" id="Q553M3"/>
<comment type="caution">
    <text evidence="2">The sequence shown here is derived from an EMBL/GenBank/DDBJ whole genome shotgun (WGS) entry which is preliminary data.</text>
</comment>
<dbReference type="RefSeq" id="XP_643570.1">
    <property type="nucleotide sequence ID" value="XM_638478.1"/>
</dbReference>